<feature type="transmembrane region" description="Helical" evidence="1">
    <location>
        <begin position="132"/>
        <end position="152"/>
    </location>
</feature>
<dbReference type="InterPro" id="IPR005303">
    <property type="entry name" value="MOCOS_middle"/>
</dbReference>
<dbReference type="InterPro" id="IPR005302">
    <property type="entry name" value="MoCF_Sase_C"/>
</dbReference>
<evidence type="ECO:0000256" key="1">
    <source>
        <dbReference type="SAM" id="Phobius"/>
    </source>
</evidence>
<organism evidence="3 4">
    <name type="scientific">Arctia plantaginis</name>
    <name type="common">Wood tiger moth</name>
    <name type="synonym">Phalaena plantaginis</name>
    <dbReference type="NCBI Taxonomy" id="874455"/>
    <lineage>
        <taxon>Eukaryota</taxon>
        <taxon>Metazoa</taxon>
        <taxon>Ecdysozoa</taxon>
        <taxon>Arthropoda</taxon>
        <taxon>Hexapoda</taxon>
        <taxon>Insecta</taxon>
        <taxon>Pterygota</taxon>
        <taxon>Neoptera</taxon>
        <taxon>Endopterygota</taxon>
        <taxon>Lepidoptera</taxon>
        <taxon>Glossata</taxon>
        <taxon>Ditrysia</taxon>
        <taxon>Noctuoidea</taxon>
        <taxon>Erebidae</taxon>
        <taxon>Arctiinae</taxon>
        <taxon>Arctia</taxon>
    </lineage>
</organism>
<dbReference type="Proteomes" id="UP000494106">
    <property type="component" value="Unassembled WGS sequence"/>
</dbReference>
<name>A0A8S1ALR6_ARCPL</name>
<dbReference type="SUPFAM" id="SSF141673">
    <property type="entry name" value="MOSC N-terminal domain-like"/>
    <property type="match status" value="1"/>
</dbReference>
<keyword evidence="1" id="KW-1133">Transmembrane helix</keyword>
<dbReference type="GO" id="GO:0003824">
    <property type="term" value="F:catalytic activity"/>
    <property type="evidence" value="ECO:0007669"/>
    <property type="project" value="InterPro"/>
</dbReference>
<proteinExistence type="predicted"/>
<protein>
    <recommendedName>
        <fullName evidence="2">MOSC domain-containing protein</fullName>
    </recommendedName>
</protein>
<evidence type="ECO:0000259" key="2">
    <source>
        <dbReference type="PROSITE" id="PS51340"/>
    </source>
</evidence>
<dbReference type="PANTHER" id="PTHR14237">
    <property type="entry name" value="MOLYBDOPTERIN COFACTOR SULFURASE MOSC"/>
    <property type="match status" value="1"/>
</dbReference>
<feature type="domain" description="MOSC" evidence="2">
    <location>
        <begin position="304"/>
        <end position="461"/>
    </location>
</feature>
<sequence>MPVSNPVPYYVTAAVSAVGLLATFYAHKRYQEKRRNKLPEEWVHVGHLKRLYAYPIKSCAPIVLNQAECSIMGLRDGWLRDSSHFLVLVHRNAEALVCSIVKSLRNLIAVYLTNDYKLFIPVNRPNDCYDLVPYYVTAAVSAVGLLATFYAHKRYQEKRRNKLPEEWVHVGHLKRLYAYPIKSCAPIVLNQAECSIMGLRDGWLRDRIMMVVEAPENNFVTARVYPELLKISCSIKKAILTLKHPNMQPIEVNLAEVMVTHKLIQTVVWFTPVTVYDCGQEVNDWFTKCLNHEGNNFRLVYYASQNSRPVVGMPKIFDKCRDTDAGALVDELAYNIINEASVEELNTRLKDTKVTESNFRPNFLLSGAAAYDEDNWKFVKIGENIFEVIKPCTRCTLTTIDPETGVRNKNMEPLGTLRSYRLSVDPEMLKVTGESPRLGTQMALRSGPGGIVSLNDPIYVAY</sequence>
<dbReference type="EMBL" id="CADEBC010000525">
    <property type="protein sequence ID" value="CAB3246086.1"/>
    <property type="molecule type" value="Genomic_DNA"/>
</dbReference>
<keyword evidence="4" id="KW-1185">Reference proteome</keyword>
<comment type="caution">
    <text evidence="3">The sequence shown here is derived from an EMBL/GenBank/DDBJ whole genome shotgun (WGS) entry which is preliminary data.</text>
</comment>
<gene>
    <name evidence="3" type="ORF">APLA_LOCUS10725</name>
</gene>
<dbReference type="Pfam" id="PF03473">
    <property type="entry name" value="MOSC"/>
    <property type="match status" value="1"/>
</dbReference>
<evidence type="ECO:0000313" key="4">
    <source>
        <dbReference type="Proteomes" id="UP000494106"/>
    </source>
</evidence>
<dbReference type="InterPro" id="IPR011037">
    <property type="entry name" value="Pyrv_Knase-like_insert_dom_sf"/>
</dbReference>
<dbReference type="Pfam" id="PF03476">
    <property type="entry name" value="MOSC_N"/>
    <property type="match status" value="1"/>
</dbReference>
<dbReference type="AlphaFoldDB" id="A0A8S1ALR6"/>
<feature type="transmembrane region" description="Helical" evidence="1">
    <location>
        <begin position="6"/>
        <end position="27"/>
    </location>
</feature>
<accession>A0A8S1ALR6</accession>
<reference evidence="3 4" key="1">
    <citation type="submission" date="2020-04" db="EMBL/GenBank/DDBJ databases">
        <authorList>
            <person name="Wallbank WR R."/>
            <person name="Pardo Diaz C."/>
            <person name="Kozak K."/>
            <person name="Martin S."/>
            <person name="Jiggins C."/>
            <person name="Moest M."/>
            <person name="Warren A I."/>
            <person name="Byers J.R.P. K."/>
            <person name="Montejo-Kovacevich G."/>
            <person name="Yen C E."/>
        </authorList>
    </citation>
    <scope>NUCLEOTIDE SEQUENCE [LARGE SCALE GENOMIC DNA]</scope>
</reference>
<keyword evidence="1" id="KW-0472">Membrane</keyword>
<dbReference type="PANTHER" id="PTHR14237:SF19">
    <property type="entry name" value="MITOCHONDRIAL AMIDOXIME REDUCING COMPONENT 1"/>
    <property type="match status" value="1"/>
</dbReference>
<evidence type="ECO:0000313" key="3">
    <source>
        <dbReference type="EMBL" id="CAB3246086.1"/>
    </source>
</evidence>
<dbReference type="OrthoDB" id="17255at2759"/>
<dbReference type="SUPFAM" id="SSF50800">
    <property type="entry name" value="PK beta-barrel domain-like"/>
    <property type="match status" value="1"/>
</dbReference>
<keyword evidence="1" id="KW-0812">Transmembrane</keyword>
<dbReference type="PROSITE" id="PS51340">
    <property type="entry name" value="MOSC"/>
    <property type="match status" value="1"/>
</dbReference>
<dbReference type="GO" id="GO:0030151">
    <property type="term" value="F:molybdenum ion binding"/>
    <property type="evidence" value="ECO:0007669"/>
    <property type="project" value="InterPro"/>
</dbReference>
<dbReference type="GO" id="GO:0030170">
    <property type="term" value="F:pyridoxal phosphate binding"/>
    <property type="evidence" value="ECO:0007669"/>
    <property type="project" value="InterPro"/>
</dbReference>